<proteinExistence type="predicted"/>
<dbReference type="KEGG" id="mpa:MAP_0808"/>
<evidence type="ECO:0000313" key="3">
    <source>
        <dbReference type="Proteomes" id="UP000000580"/>
    </source>
</evidence>
<evidence type="ECO:0000313" key="2">
    <source>
        <dbReference type="EMBL" id="AAS03125.1"/>
    </source>
</evidence>
<dbReference type="Proteomes" id="UP000000580">
    <property type="component" value="Chromosome"/>
</dbReference>
<sequence length="158" mass="16536">MLTRSSPARASPAGQSHAVGGQRDLRAGPQCGRRGHHLFEVAGQQRLAAGEPHAGDPQPGDRDAHQPGQLVGGQQLFAGQPVEALGGHAVTAPQVAAIGQRDPQIGGDAPIGVAQRAARRRRRGKRAVERPGRRSGSAWSADPARSASCGHRRSVRNR</sequence>
<dbReference type="STRING" id="262316.MAP_0808"/>
<gene>
    <name evidence="2" type="ordered locus">MAP_0808</name>
</gene>
<keyword evidence="3" id="KW-1185">Reference proteome</keyword>
<dbReference type="AlphaFoldDB" id="Q742M7"/>
<accession>Q742M7</accession>
<dbReference type="eggNOG" id="ENOG5033HXA">
    <property type="taxonomic scope" value="Bacteria"/>
</dbReference>
<feature type="region of interest" description="Disordered" evidence="1">
    <location>
        <begin position="1"/>
        <end position="79"/>
    </location>
</feature>
<evidence type="ECO:0000256" key="1">
    <source>
        <dbReference type="SAM" id="MobiDB-lite"/>
    </source>
</evidence>
<organism evidence="2 3">
    <name type="scientific">Mycolicibacterium paratuberculosis (strain ATCC BAA-968 / K-10)</name>
    <name type="common">Mycobacterium paratuberculosis</name>
    <dbReference type="NCBI Taxonomy" id="262316"/>
    <lineage>
        <taxon>Bacteria</taxon>
        <taxon>Bacillati</taxon>
        <taxon>Actinomycetota</taxon>
        <taxon>Actinomycetes</taxon>
        <taxon>Mycobacteriales</taxon>
        <taxon>Mycobacteriaceae</taxon>
        <taxon>Mycobacterium</taxon>
        <taxon>Mycobacterium avium complex (MAC)</taxon>
    </lineage>
</organism>
<protein>
    <submittedName>
        <fullName evidence="2">Uncharacterized protein</fullName>
    </submittedName>
</protein>
<feature type="region of interest" description="Disordered" evidence="1">
    <location>
        <begin position="99"/>
        <end position="158"/>
    </location>
</feature>
<dbReference type="AntiFam" id="ANF00251">
    <property type="entry name" value="Shadow ORF (opposite moaA)"/>
</dbReference>
<dbReference type="EMBL" id="AE016958">
    <property type="protein sequence ID" value="AAS03125.1"/>
    <property type="molecule type" value="Genomic_DNA"/>
</dbReference>
<name>Q742M7_MYCPA</name>
<reference evidence="2 3" key="1">
    <citation type="journal article" date="2005" name="Proc. Natl. Acad. Sci. U.S.A.">
        <title>The complete genome sequence of Mycobacterium avium subspecies paratuberculosis.</title>
        <authorList>
            <person name="Li L."/>
            <person name="Bannantine J.P."/>
            <person name="Zhang Q."/>
            <person name="Amonsin A."/>
            <person name="May B.J."/>
            <person name="Alt D."/>
            <person name="Banerji N."/>
            <person name="Kanjilal S."/>
            <person name="Kapur V."/>
        </authorList>
    </citation>
    <scope>NUCLEOTIDE SEQUENCE [LARGE SCALE GENOMIC DNA]</scope>
    <source>
        <strain evidence="3">ATCC BAA-968 / K-10</strain>
    </source>
</reference>
<dbReference type="HOGENOM" id="CLU_1667460_0_0_11"/>